<sequence length="89" mass="9768">MPTPNNNNSTTLLELALLAKDVYKENAENRGVNGWKPQKHGSLDKSSGLQIQNYQNDERPNHTVIAISGTNGLNDWDDNLSFVTGGLSE</sequence>
<gene>
    <name evidence="1" type="ORF">AZO1586I_1834</name>
</gene>
<protein>
    <submittedName>
        <fullName evidence="1">Uncharacterized protein</fullName>
    </submittedName>
</protein>
<accession>A0ABM8M9V4</accession>
<dbReference type="RefSeq" id="WP_202784539.1">
    <property type="nucleotide sequence ID" value="NZ_CAHJWF010000415.1"/>
</dbReference>
<dbReference type="EMBL" id="CAHJWF010000415">
    <property type="protein sequence ID" value="CAB5507407.1"/>
    <property type="molecule type" value="Genomic_DNA"/>
</dbReference>
<name>A0ABM8M9V4_9GAMM</name>
<proteinExistence type="predicted"/>
<evidence type="ECO:0000313" key="2">
    <source>
        <dbReference type="Proteomes" id="UP000626656"/>
    </source>
</evidence>
<reference evidence="1 2" key="1">
    <citation type="submission" date="2020-05" db="EMBL/GenBank/DDBJ databases">
        <authorList>
            <person name="Petersen J."/>
            <person name="Sayavedra L."/>
        </authorList>
    </citation>
    <scope>NUCLEOTIDE SEQUENCE [LARGE SCALE GENOMIC DNA]</scope>
    <source>
        <strain evidence="1">B azoricus SOX ET2 1586I</strain>
    </source>
</reference>
<comment type="caution">
    <text evidence="1">The sequence shown here is derived from an EMBL/GenBank/DDBJ whole genome shotgun (WGS) entry which is preliminary data.</text>
</comment>
<keyword evidence="2" id="KW-1185">Reference proteome</keyword>
<organism evidence="1 2">
    <name type="scientific">Bathymodiolus thermophilus thioautotrophic gill symbiont</name>
    <dbReference type="NCBI Taxonomy" id="2360"/>
    <lineage>
        <taxon>Bacteria</taxon>
        <taxon>Pseudomonadati</taxon>
        <taxon>Pseudomonadota</taxon>
        <taxon>Gammaproteobacteria</taxon>
        <taxon>sulfur-oxidizing symbionts</taxon>
    </lineage>
</organism>
<dbReference type="Proteomes" id="UP000626656">
    <property type="component" value="Unassembled WGS sequence"/>
</dbReference>
<evidence type="ECO:0000313" key="1">
    <source>
        <dbReference type="EMBL" id="CAB5507407.1"/>
    </source>
</evidence>